<accession>A0A6G0XV71</accession>
<dbReference type="SMART" id="SM00028">
    <property type="entry name" value="TPR"/>
    <property type="match status" value="2"/>
</dbReference>
<dbReference type="InterPro" id="IPR011990">
    <property type="entry name" value="TPR-like_helical_dom_sf"/>
</dbReference>
<dbReference type="Pfam" id="PF13181">
    <property type="entry name" value="TPR_8"/>
    <property type="match status" value="1"/>
</dbReference>
<dbReference type="Gene3D" id="1.25.40.10">
    <property type="entry name" value="Tetratricopeptide repeat domain"/>
    <property type="match status" value="1"/>
</dbReference>
<reference evidence="3 4" key="1">
    <citation type="submission" date="2019-07" db="EMBL/GenBank/DDBJ databases">
        <title>Genomics analysis of Aphanomyces spp. identifies a new class of oomycete effector associated with host adaptation.</title>
        <authorList>
            <person name="Gaulin E."/>
        </authorList>
    </citation>
    <scope>NUCLEOTIDE SEQUENCE [LARGE SCALE GENOMIC DNA]</scope>
    <source>
        <strain evidence="3 4">ATCC 201684</strain>
    </source>
</reference>
<dbReference type="SUPFAM" id="SSF48452">
    <property type="entry name" value="TPR-like"/>
    <property type="match status" value="1"/>
</dbReference>
<name>A0A6G0XV71_9STRA</name>
<dbReference type="AlphaFoldDB" id="A0A6G0XV71"/>
<dbReference type="InterPro" id="IPR019734">
    <property type="entry name" value="TPR_rpt"/>
</dbReference>
<dbReference type="EMBL" id="VJMJ01000009">
    <property type="protein sequence ID" value="KAF0744454.1"/>
    <property type="molecule type" value="Genomic_DNA"/>
</dbReference>
<organism evidence="3 4">
    <name type="scientific">Aphanomyces euteiches</name>
    <dbReference type="NCBI Taxonomy" id="100861"/>
    <lineage>
        <taxon>Eukaryota</taxon>
        <taxon>Sar</taxon>
        <taxon>Stramenopiles</taxon>
        <taxon>Oomycota</taxon>
        <taxon>Saprolegniomycetes</taxon>
        <taxon>Saprolegniales</taxon>
        <taxon>Verrucalvaceae</taxon>
        <taxon>Aphanomyces</taxon>
    </lineage>
</organism>
<keyword evidence="1" id="KW-0802">TPR repeat</keyword>
<comment type="caution">
    <text evidence="3">The sequence shown here is derived from an EMBL/GenBank/DDBJ whole genome shotgun (WGS) entry which is preliminary data.</text>
</comment>
<protein>
    <recommendedName>
        <fullName evidence="2">Tetratricopeptide repeat protein 5 OB fold domain-containing protein</fullName>
    </recommendedName>
</protein>
<dbReference type="PROSITE" id="PS50005">
    <property type="entry name" value="TPR"/>
    <property type="match status" value="2"/>
</dbReference>
<feature type="repeat" description="TPR" evidence="1">
    <location>
        <begin position="105"/>
        <end position="138"/>
    </location>
</feature>
<evidence type="ECO:0000256" key="1">
    <source>
        <dbReference type="PROSITE-ProRule" id="PRU00339"/>
    </source>
</evidence>
<evidence type="ECO:0000259" key="2">
    <source>
        <dbReference type="Pfam" id="PF16669"/>
    </source>
</evidence>
<feature type="domain" description="Tetratricopeptide repeat protein 5 OB fold" evidence="2">
    <location>
        <begin position="318"/>
        <end position="429"/>
    </location>
</feature>
<gene>
    <name evidence="3" type="ORF">Ae201684_000932</name>
</gene>
<dbReference type="InterPro" id="IPR032076">
    <property type="entry name" value="TTC5_OB"/>
</dbReference>
<dbReference type="VEuPathDB" id="FungiDB:AeMF1_001481"/>
<evidence type="ECO:0000313" key="4">
    <source>
        <dbReference type="Proteomes" id="UP000481153"/>
    </source>
</evidence>
<feature type="repeat" description="TPR" evidence="1">
    <location>
        <begin position="237"/>
        <end position="270"/>
    </location>
</feature>
<proteinExistence type="predicted"/>
<evidence type="ECO:0000313" key="3">
    <source>
        <dbReference type="EMBL" id="KAF0744454.1"/>
    </source>
</evidence>
<dbReference type="Pfam" id="PF16669">
    <property type="entry name" value="TTC5_OB"/>
    <property type="match status" value="1"/>
</dbReference>
<keyword evidence="4" id="KW-1185">Reference proteome</keyword>
<dbReference type="Proteomes" id="UP000481153">
    <property type="component" value="Unassembled WGS sequence"/>
</dbReference>
<sequence>MEVAQHKLKELYKVHDHYFSADKQEKKVQTSTLKQINVNTLTQLKLQAMADEICALVDEIHIGSNRRMKATASYIKGKALDAFPEYSASSEVLLSQAAKLDPCNLDVWVSLGNCFWKKGDMQSAKSCFENCLDFGPSKQALRCLSMLLRRMGTKPEEMSRNIKTSIAHAKQALSMDIEDGESWCKCTQITNCTKISPDVMGNALLALFFSSSHSPVDLDRSLAAYARAEATGAAGNPDLHFNRGNVFRYKEEYALAVESFCKAHALDPSLRAMSIVDNILRWTLRVSNLIHQKGRLKSSHLAHLALNLPNESDIQGRKRVSISFLQLGSNEGKAVALKLLVDVVQKNEPPGCFVMMDETKTCCAVSIYHLDNIAYSKMTERDVFYVLDPFVKVVHLSYNCMTINYQCLHVSEPHLFLVNGQVVAESYAHAEIHVNNFDS</sequence>